<keyword evidence="3 8" id="KW-0479">Metal-binding</keyword>
<reference evidence="11" key="1">
    <citation type="submission" date="2020-08" db="EMBL/GenBank/DDBJ databases">
        <title>Genome public.</title>
        <authorList>
            <person name="Liu C."/>
            <person name="Sun Q."/>
        </authorList>
    </citation>
    <scope>NUCLEOTIDE SEQUENCE</scope>
    <source>
        <strain evidence="11">NSJ-42</strain>
    </source>
</reference>
<dbReference type="GO" id="GO:0006508">
    <property type="term" value="P:proteolysis"/>
    <property type="evidence" value="ECO:0007669"/>
    <property type="project" value="UniProtKB-UniRule"/>
</dbReference>
<dbReference type="Gene3D" id="1.10.1370.30">
    <property type="match status" value="1"/>
</dbReference>
<dbReference type="AlphaFoldDB" id="A0A8I0AC96"/>
<evidence type="ECO:0000256" key="2">
    <source>
        <dbReference type="ARBA" id="ARBA00022670"/>
    </source>
</evidence>
<keyword evidence="2 8" id="KW-0645">Protease</keyword>
<dbReference type="EMBL" id="JACOOQ010000004">
    <property type="protein sequence ID" value="MBC5639487.1"/>
    <property type="molecule type" value="Genomic_DNA"/>
</dbReference>
<dbReference type="Proteomes" id="UP000662088">
    <property type="component" value="Unassembled WGS sequence"/>
</dbReference>
<comment type="catalytic activity">
    <reaction evidence="6 8">
        <text>Release of a C-terminal amino acid with broad specificity, except for -Pro.</text>
        <dbReference type="EC" id="3.4.17.19"/>
    </reaction>
</comment>
<feature type="binding site" evidence="9">
    <location>
        <position position="296"/>
    </location>
    <ligand>
        <name>Zn(2+)</name>
        <dbReference type="ChEBI" id="CHEBI:29105"/>
        <note>catalytic</note>
    </ligand>
</feature>
<dbReference type="Pfam" id="PF02074">
    <property type="entry name" value="Peptidase_M32"/>
    <property type="match status" value="1"/>
</dbReference>
<keyword evidence="1 8" id="KW-0121">Carboxypeptidase</keyword>
<evidence type="ECO:0000256" key="9">
    <source>
        <dbReference type="PIRSR" id="PIRSR006615-1"/>
    </source>
</evidence>
<dbReference type="PANTHER" id="PTHR34217">
    <property type="entry name" value="METAL-DEPENDENT CARBOXYPEPTIDASE"/>
    <property type="match status" value="1"/>
</dbReference>
<evidence type="ECO:0000256" key="7">
    <source>
        <dbReference type="ARBA" id="ARBA00061580"/>
    </source>
</evidence>
<evidence type="ECO:0000256" key="4">
    <source>
        <dbReference type="ARBA" id="ARBA00022801"/>
    </source>
</evidence>
<evidence type="ECO:0000256" key="1">
    <source>
        <dbReference type="ARBA" id="ARBA00022645"/>
    </source>
</evidence>
<keyword evidence="9" id="KW-0862">Zinc</keyword>
<evidence type="ECO:0000256" key="8">
    <source>
        <dbReference type="PIRNR" id="PIRNR006615"/>
    </source>
</evidence>
<dbReference type="PROSITE" id="PS52034">
    <property type="entry name" value="PEPTIDASE_M32"/>
    <property type="match status" value="1"/>
</dbReference>
<keyword evidence="4 8" id="KW-0378">Hydrolase</keyword>
<feature type="binding site" evidence="9">
    <location>
        <position position="270"/>
    </location>
    <ligand>
        <name>Zn(2+)</name>
        <dbReference type="ChEBI" id="CHEBI:29105"/>
        <note>catalytic</note>
    </ligand>
</feature>
<comment type="caution">
    <text evidence="11">The sequence shown here is derived from an EMBL/GenBank/DDBJ whole genome shotgun (WGS) entry which is preliminary data.</text>
</comment>
<evidence type="ECO:0000313" key="11">
    <source>
        <dbReference type="EMBL" id="MBC5639487.1"/>
    </source>
</evidence>
<dbReference type="PIRSF" id="PIRSF006615">
    <property type="entry name" value="Zn_crbxpep_Taq"/>
    <property type="match status" value="1"/>
</dbReference>
<feature type="binding site" evidence="9">
    <location>
        <position position="266"/>
    </location>
    <ligand>
        <name>Zn(2+)</name>
        <dbReference type="ChEBI" id="CHEBI:29105"/>
        <note>catalytic</note>
    </ligand>
</feature>
<feature type="active site" description="Proton donor/acceptor" evidence="10">
    <location>
        <position position="267"/>
    </location>
</feature>
<comment type="function">
    <text evidence="8">Broad specificity carboxypetidase that releases amino acids sequentially from the C-terminus, including neutral, aromatic, polar and basic residues.</text>
</comment>
<protein>
    <recommendedName>
        <fullName evidence="8">Metal-dependent carboxypeptidase</fullName>
        <ecNumber evidence="8">3.4.17.19</ecNumber>
    </recommendedName>
</protein>
<evidence type="ECO:0000256" key="6">
    <source>
        <dbReference type="ARBA" id="ARBA00052755"/>
    </source>
</evidence>
<dbReference type="RefSeq" id="WP_186834751.1">
    <property type="nucleotide sequence ID" value="NZ_JACOOQ010000004.1"/>
</dbReference>
<dbReference type="GO" id="GO:0004181">
    <property type="term" value="F:metallocarboxypeptidase activity"/>
    <property type="evidence" value="ECO:0007669"/>
    <property type="project" value="UniProtKB-UniRule"/>
</dbReference>
<evidence type="ECO:0000313" key="12">
    <source>
        <dbReference type="Proteomes" id="UP000662088"/>
    </source>
</evidence>
<evidence type="ECO:0000256" key="3">
    <source>
        <dbReference type="ARBA" id="ARBA00022723"/>
    </source>
</evidence>
<keyword evidence="5 8" id="KW-0482">Metalloprotease</keyword>
<dbReference type="CDD" id="cd06460">
    <property type="entry name" value="M32_Taq"/>
    <property type="match status" value="1"/>
</dbReference>
<dbReference type="PANTHER" id="PTHR34217:SF1">
    <property type="entry name" value="CARBOXYPEPTIDASE 1"/>
    <property type="match status" value="1"/>
</dbReference>
<dbReference type="InterPro" id="IPR001333">
    <property type="entry name" value="Peptidase_M32_Taq"/>
</dbReference>
<evidence type="ECO:0000256" key="10">
    <source>
        <dbReference type="PIRSR" id="PIRSR006615-2"/>
    </source>
</evidence>
<sequence>MSEVEKKLKEFAEYLKKINHYTTAGNLMYWDMTTGMPEAMAESRAETLSFFQTEVHSLNVSPKIAEFIEFFESHMGEFDYIHKRMTEQLKKKYENQKRYPEEFIKEFSLAASRGEVAWEKAKNASDFDVFKPALEKIVDLTKKSIEYKGYEDNKYDALLDDYEAGLTVNKLDKVFGELRDGIVEILNKIKVTGKTIDDSFFHNHFPKSEQESLSLKILDLMGFDFKRGRMDETEHPYTLDMTNKDVRITNHYYENDFTSALFSAIHEGGHALYEQDIPDLLEGTGLNVASSMAVHESQSRFYENIIGKSREFSNYLYKEAIKQFNEQFDGVSEEEFYKALNKVTPSLIRTEADELTYSLHIIIRYEIEKLLINDIIEVKDLPKVWNKKYKEYLGVEPTSDKEGVLQDVHWSDGSFGYFPSYALGNLYGAQMLHKMTKDVPGIYEEIGKGNLQPVHKWLKENVHEYANLYDPSNLIKKITGEELQAKYFLQYLDNKYKAIYNY</sequence>
<proteinExistence type="inferred from homology"/>
<comment type="similarity">
    <text evidence="7 8">Belongs to the peptidase M32 family.</text>
</comment>
<comment type="cofactor">
    <cofactor evidence="9">
        <name>Zn(2+)</name>
        <dbReference type="ChEBI" id="CHEBI:29105"/>
    </cofactor>
    <text evidence="9">Binds 1 zinc ion per subunit.</text>
</comment>
<name>A0A8I0AC96_9CLOT</name>
<dbReference type="SUPFAM" id="SSF55486">
    <property type="entry name" value="Metalloproteases ('zincins'), catalytic domain"/>
    <property type="match status" value="1"/>
</dbReference>
<dbReference type="FunFam" id="1.10.1370.30:FF:000003">
    <property type="entry name" value="Thermostable carboxypeptidase 1"/>
    <property type="match status" value="1"/>
</dbReference>
<organism evidence="11 12">
    <name type="scientific">Clostridium lentum</name>
    <dbReference type="NCBI Taxonomy" id="2763037"/>
    <lineage>
        <taxon>Bacteria</taxon>
        <taxon>Bacillati</taxon>
        <taxon>Bacillota</taxon>
        <taxon>Clostridia</taxon>
        <taxon>Eubacteriales</taxon>
        <taxon>Clostridiaceae</taxon>
        <taxon>Clostridium</taxon>
    </lineage>
</organism>
<keyword evidence="12" id="KW-1185">Reference proteome</keyword>
<dbReference type="PRINTS" id="PR00998">
    <property type="entry name" value="CRBOXYPTASET"/>
</dbReference>
<dbReference type="GO" id="GO:0008270">
    <property type="term" value="F:zinc ion binding"/>
    <property type="evidence" value="ECO:0007669"/>
    <property type="project" value="UniProtKB-ARBA"/>
</dbReference>
<gene>
    <name evidence="11" type="ORF">H8R92_03400</name>
</gene>
<accession>A0A8I0AC96</accession>
<dbReference type="EC" id="3.4.17.19" evidence="8"/>
<evidence type="ECO:0000256" key="5">
    <source>
        <dbReference type="ARBA" id="ARBA00023049"/>
    </source>
</evidence>